<keyword evidence="4 5" id="KW-0472">Membrane</keyword>
<organism evidence="7 8">
    <name type="scientific">Elysia crispata</name>
    <name type="common">lettuce slug</name>
    <dbReference type="NCBI Taxonomy" id="231223"/>
    <lineage>
        <taxon>Eukaryota</taxon>
        <taxon>Metazoa</taxon>
        <taxon>Spiralia</taxon>
        <taxon>Lophotrochozoa</taxon>
        <taxon>Mollusca</taxon>
        <taxon>Gastropoda</taxon>
        <taxon>Heterobranchia</taxon>
        <taxon>Euthyneura</taxon>
        <taxon>Panpulmonata</taxon>
        <taxon>Sacoglossa</taxon>
        <taxon>Placobranchoidea</taxon>
        <taxon>Plakobranchidae</taxon>
        <taxon>Elysia</taxon>
    </lineage>
</organism>
<evidence type="ECO:0000313" key="8">
    <source>
        <dbReference type="Proteomes" id="UP001283361"/>
    </source>
</evidence>
<dbReference type="PROSITE" id="PS50262">
    <property type="entry name" value="G_PROTEIN_RECEP_F1_2"/>
    <property type="match status" value="1"/>
</dbReference>
<keyword evidence="3 5" id="KW-1133">Transmembrane helix</keyword>
<dbReference type="AlphaFoldDB" id="A0AAE1E7J6"/>
<feature type="transmembrane region" description="Helical" evidence="5">
    <location>
        <begin position="163"/>
        <end position="184"/>
    </location>
</feature>
<feature type="transmembrane region" description="Helical" evidence="5">
    <location>
        <begin position="81"/>
        <end position="104"/>
    </location>
</feature>
<evidence type="ECO:0000259" key="6">
    <source>
        <dbReference type="PROSITE" id="PS50262"/>
    </source>
</evidence>
<protein>
    <recommendedName>
        <fullName evidence="6">G-protein coupled receptors family 1 profile domain-containing protein</fullName>
    </recommendedName>
</protein>
<dbReference type="Proteomes" id="UP001283361">
    <property type="component" value="Unassembled WGS sequence"/>
</dbReference>
<reference evidence="7" key="1">
    <citation type="journal article" date="2023" name="G3 (Bethesda)">
        <title>A reference genome for the long-term kleptoplast-retaining sea slug Elysia crispata morphotype clarki.</title>
        <authorList>
            <person name="Eastman K.E."/>
            <person name="Pendleton A.L."/>
            <person name="Shaikh M.A."/>
            <person name="Suttiyut T."/>
            <person name="Ogas R."/>
            <person name="Tomko P."/>
            <person name="Gavelis G."/>
            <person name="Widhalm J.R."/>
            <person name="Wisecaver J.H."/>
        </authorList>
    </citation>
    <scope>NUCLEOTIDE SEQUENCE</scope>
    <source>
        <strain evidence="7">ECLA1</strain>
    </source>
</reference>
<name>A0AAE1E7J6_9GAST</name>
<feature type="transmembrane region" description="Helical" evidence="5">
    <location>
        <begin position="116"/>
        <end position="143"/>
    </location>
</feature>
<gene>
    <name evidence="7" type="ORF">RRG08_060490</name>
</gene>
<dbReference type="PANTHER" id="PTHR46641:SF18">
    <property type="entry name" value="G-PROTEIN COUPLED RECEPTORS FAMILY 1 PROFILE DOMAIN-CONTAINING PROTEIN"/>
    <property type="match status" value="1"/>
</dbReference>
<keyword evidence="2 5" id="KW-0812">Transmembrane</keyword>
<dbReference type="SUPFAM" id="SSF81321">
    <property type="entry name" value="Family A G protein-coupled receptor-like"/>
    <property type="match status" value="1"/>
</dbReference>
<feature type="transmembrane region" description="Helical" evidence="5">
    <location>
        <begin position="41"/>
        <end position="69"/>
    </location>
</feature>
<dbReference type="EMBL" id="JAWDGP010000802">
    <property type="protein sequence ID" value="KAK3797146.1"/>
    <property type="molecule type" value="Genomic_DNA"/>
</dbReference>
<dbReference type="InterPro" id="IPR000276">
    <property type="entry name" value="GPCR_Rhodpsn"/>
</dbReference>
<feature type="transmembrane region" description="Helical" evidence="5">
    <location>
        <begin position="217"/>
        <end position="243"/>
    </location>
</feature>
<dbReference type="GO" id="GO:0016020">
    <property type="term" value="C:membrane"/>
    <property type="evidence" value="ECO:0007669"/>
    <property type="project" value="UniProtKB-SubCell"/>
</dbReference>
<comment type="subcellular location">
    <subcellularLocation>
        <location evidence="1">Membrane</location>
    </subcellularLocation>
</comment>
<comment type="caution">
    <text evidence="7">The sequence shown here is derived from an EMBL/GenBank/DDBJ whole genome shotgun (WGS) entry which is preliminary data.</text>
</comment>
<dbReference type="InterPro" id="IPR019427">
    <property type="entry name" value="7TM_GPCR_serpentine_rcpt_Srw"/>
</dbReference>
<evidence type="ECO:0000256" key="4">
    <source>
        <dbReference type="ARBA" id="ARBA00023136"/>
    </source>
</evidence>
<feature type="domain" description="G-protein coupled receptors family 1 profile" evidence="6">
    <location>
        <begin position="60"/>
        <end position="342"/>
    </location>
</feature>
<evidence type="ECO:0000256" key="5">
    <source>
        <dbReference type="SAM" id="Phobius"/>
    </source>
</evidence>
<proteinExistence type="predicted"/>
<evidence type="ECO:0000256" key="1">
    <source>
        <dbReference type="ARBA" id="ARBA00004370"/>
    </source>
</evidence>
<evidence type="ECO:0000313" key="7">
    <source>
        <dbReference type="EMBL" id="KAK3797146.1"/>
    </source>
</evidence>
<sequence>MNFSQLDLHVTRTTSRSVREFIFPNPLSPAQPLITEQVYNRFVICVLPIIEFFSVVGIITNLVNIVVFAKLGRAESTNISFQALAICDLVLSVLNSWTYTVIALRLAKVQAPFDTYSIHVLTGTALCNFVVRWGALMTAYISLERCLCVLKPLQVKRILTPRVTTVAVMVMLVFTVSPAIYLHFKYKFVWKAIPHQNRTVLGVTVIRTPGVVLFGTIVNIFAGLIQPIGAFVLVVICTVYLGIHLGRASTWRRGATSGAETSGKGNQKETATSQKENRVLRMVVSIAVVFIICVTPSTVHMFTLGIFQKVSFDPKYKNVLNTMFVSSSLGSSVNASVNFFIYYTMGSRYRAVCRQLFGILTKDSPAK</sequence>
<dbReference type="InterPro" id="IPR052954">
    <property type="entry name" value="GPCR-Ligand_Int"/>
</dbReference>
<dbReference type="PRINTS" id="PR00237">
    <property type="entry name" value="GPCRRHODOPSN"/>
</dbReference>
<dbReference type="PANTHER" id="PTHR46641">
    <property type="entry name" value="FMRFAMIDE RECEPTOR-RELATED"/>
    <property type="match status" value="1"/>
</dbReference>
<keyword evidence="8" id="KW-1185">Reference proteome</keyword>
<feature type="transmembrane region" description="Helical" evidence="5">
    <location>
        <begin position="319"/>
        <end position="341"/>
    </location>
</feature>
<accession>A0AAE1E7J6</accession>
<dbReference type="GO" id="GO:0008528">
    <property type="term" value="F:G protein-coupled peptide receptor activity"/>
    <property type="evidence" value="ECO:0007669"/>
    <property type="project" value="InterPro"/>
</dbReference>
<dbReference type="Pfam" id="PF10324">
    <property type="entry name" value="7TM_GPCR_Srw"/>
    <property type="match status" value="1"/>
</dbReference>
<evidence type="ECO:0000256" key="2">
    <source>
        <dbReference type="ARBA" id="ARBA00022692"/>
    </source>
</evidence>
<dbReference type="Gene3D" id="1.20.1070.10">
    <property type="entry name" value="Rhodopsin 7-helix transmembrane proteins"/>
    <property type="match status" value="1"/>
</dbReference>
<feature type="transmembrane region" description="Helical" evidence="5">
    <location>
        <begin position="283"/>
        <end position="307"/>
    </location>
</feature>
<evidence type="ECO:0000256" key="3">
    <source>
        <dbReference type="ARBA" id="ARBA00022989"/>
    </source>
</evidence>
<dbReference type="InterPro" id="IPR017452">
    <property type="entry name" value="GPCR_Rhodpsn_7TM"/>
</dbReference>